<comment type="caution">
    <text evidence="1">The sequence shown here is derived from an EMBL/GenBank/DDBJ whole genome shotgun (WGS) entry which is preliminary data.</text>
</comment>
<evidence type="ECO:0000313" key="1">
    <source>
        <dbReference type="EMBL" id="KAG0587667.1"/>
    </source>
</evidence>
<proteinExistence type="predicted"/>
<protein>
    <submittedName>
        <fullName evidence="1">Uncharacterized protein</fullName>
    </submittedName>
</protein>
<dbReference type="AlphaFoldDB" id="A0A8T0IWT3"/>
<dbReference type="Proteomes" id="UP000822688">
    <property type="component" value="Chromosome 2"/>
</dbReference>
<accession>A0A8T0IWT3</accession>
<reference evidence="1" key="1">
    <citation type="submission" date="2020-06" db="EMBL/GenBank/DDBJ databases">
        <title>WGS assembly of Ceratodon purpureus strain R40.</title>
        <authorList>
            <person name="Carey S.B."/>
            <person name="Jenkins J."/>
            <person name="Shu S."/>
            <person name="Lovell J.T."/>
            <person name="Sreedasyam A."/>
            <person name="Maumus F."/>
            <person name="Tiley G.P."/>
            <person name="Fernandez-Pozo N."/>
            <person name="Barry K."/>
            <person name="Chen C."/>
            <person name="Wang M."/>
            <person name="Lipzen A."/>
            <person name="Daum C."/>
            <person name="Saski C.A."/>
            <person name="Payton A.C."/>
            <person name="Mcbreen J.C."/>
            <person name="Conrad R.E."/>
            <person name="Kollar L.M."/>
            <person name="Olsson S."/>
            <person name="Huttunen S."/>
            <person name="Landis J.B."/>
            <person name="Wickett N.J."/>
            <person name="Johnson M.G."/>
            <person name="Rensing S.A."/>
            <person name="Grimwood J."/>
            <person name="Schmutz J."/>
            <person name="Mcdaniel S.F."/>
        </authorList>
    </citation>
    <scope>NUCLEOTIDE SEQUENCE</scope>
    <source>
        <strain evidence="1">R40</strain>
    </source>
</reference>
<evidence type="ECO:0000313" key="2">
    <source>
        <dbReference type="Proteomes" id="UP000822688"/>
    </source>
</evidence>
<gene>
    <name evidence="1" type="ORF">KC19_2G181900</name>
</gene>
<keyword evidence="2" id="KW-1185">Reference proteome</keyword>
<dbReference type="EMBL" id="CM026422">
    <property type="protein sequence ID" value="KAG0587667.1"/>
    <property type="molecule type" value="Genomic_DNA"/>
</dbReference>
<name>A0A8T0IWT3_CERPU</name>
<organism evidence="1 2">
    <name type="scientific">Ceratodon purpureus</name>
    <name type="common">Fire moss</name>
    <name type="synonym">Dicranum purpureum</name>
    <dbReference type="NCBI Taxonomy" id="3225"/>
    <lineage>
        <taxon>Eukaryota</taxon>
        <taxon>Viridiplantae</taxon>
        <taxon>Streptophyta</taxon>
        <taxon>Embryophyta</taxon>
        <taxon>Bryophyta</taxon>
        <taxon>Bryophytina</taxon>
        <taxon>Bryopsida</taxon>
        <taxon>Dicranidae</taxon>
        <taxon>Pseudoditrichales</taxon>
        <taxon>Ditrichaceae</taxon>
        <taxon>Ceratodon</taxon>
    </lineage>
</organism>
<sequence length="165" mass="18266">MYDQALKFHFSTAHIRPCSYPHDPDVVLLPLASDCGFLLHLVSRRRASHRTSDSLLDFFHPCPRSLSTAFGGELARTERKSYFCATSKLVVGTVDRFIPGARFCSHRGEAIGAVVTIDDEWRIPFVGIVDSSIFGARFCSCRGEAIGAVVTIDVEWRFPGGVTNE</sequence>